<gene>
    <name evidence="7" type="ORF">SFRICE_000472</name>
</gene>
<name>A0A2H1V5B3_SPOFR</name>
<dbReference type="GO" id="GO:0006412">
    <property type="term" value="P:translation"/>
    <property type="evidence" value="ECO:0007669"/>
    <property type="project" value="UniProtKB-KW"/>
</dbReference>
<evidence type="ECO:0000256" key="1">
    <source>
        <dbReference type="ARBA" id="ARBA00005912"/>
    </source>
</evidence>
<evidence type="ECO:0000256" key="5">
    <source>
        <dbReference type="SAM" id="MobiDB-lite"/>
    </source>
</evidence>
<evidence type="ECO:0000259" key="6">
    <source>
        <dbReference type="Pfam" id="PF01765"/>
    </source>
</evidence>
<dbReference type="InterPro" id="IPR023584">
    <property type="entry name" value="Ribosome_recyc_fac_dom"/>
</dbReference>
<evidence type="ECO:0000256" key="2">
    <source>
        <dbReference type="ARBA" id="ARBA00020581"/>
    </source>
</evidence>
<dbReference type="InterPro" id="IPR036191">
    <property type="entry name" value="RRF_sf"/>
</dbReference>
<evidence type="ECO:0000313" key="7">
    <source>
        <dbReference type="EMBL" id="SOQ36040.1"/>
    </source>
</evidence>
<dbReference type="InterPro" id="IPR002661">
    <property type="entry name" value="Ribosome_recyc_fac"/>
</dbReference>
<protein>
    <recommendedName>
        <fullName evidence="2">Ribosome-recycling factor, mitochondrial</fullName>
    </recommendedName>
    <alternativeName>
        <fullName evidence="4">Ribosome-releasing factor, mitochondrial</fullName>
    </alternativeName>
</protein>
<dbReference type="PANTHER" id="PTHR20982">
    <property type="entry name" value="RIBOSOME RECYCLING FACTOR"/>
    <property type="match status" value="1"/>
</dbReference>
<dbReference type="Gene3D" id="3.30.1360.40">
    <property type="match status" value="1"/>
</dbReference>
<feature type="region of interest" description="Disordered" evidence="5">
    <location>
        <begin position="347"/>
        <end position="367"/>
    </location>
</feature>
<dbReference type="Pfam" id="PF01765">
    <property type="entry name" value="RRF"/>
    <property type="match status" value="1"/>
</dbReference>
<dbReference type="Gene3D" id="1.10.132.20">
    <property type="entry name" value="Ribosome-recycling factor"/>
    <property type="match status" value="1"/>
</dbReference>
<dbReference type="EMBL" id="ODYU01000763">
    <property type="protein sequence ID" value="SOQ36040.1"/>
    <property type="molecule type" value="Genomic_DNA"/>
</dbReference>
<dbReference type="PANTHER" id="PTHR20982:SF3">
    <property type="entry name" value="MITOCHONDRIAL RIBOSOME RECYCLING FACTOR PSEUDO 1"/>
    <property type="match status" value="1"/>
</dbReference>
<organism evidence="7">
    <name type="scientific">Spodoptera frugiperda</name>
    <name type="common">Fall armyworm</name>
    <dbReference type="NCBI Taxonomy" id="7108"/>
    <lineage>
        <taxon>Eukaryota</taxon>
        <taxon>Metazoa</taxon>
        <taxon>Ecdysozoa</taxon>
        <taxon>Arthropoda</taxon>
        <taxon>Hexapoda</taxon>
        <taxon>Insecta</taxon>
        <taxon>Pterygota</taxon>
        <taxon>Neoptera</taxon>
        <taxon>Endopterygota</taxon>
        <taxon>Lepidoptera</taxon>
        <taxon>Glossata</taxon>
        <taxon>Ditrysia</taxon>
        <taxon>Noctuoidea</taxon>
        <taxon>Noctuidae</taxon>
        <taxon>Amphipyrinae</taxon>
        <taxon>Spodoptera</taxon>
    </lineage>
</organism>
<dbReference type="SUPFAM" id="SSF55194">
    <property type="entry name" value="Ribosome recycling factor, RRF"/>
    <property type="match status" value="1"/>
</dbReference>
<sequence length="506" mass="57008">MGTRILQRIIIPAVNCLRTNPQNVVSRNERAIYANVVNFTVVRNYAKSKDKGKDKKGKGAKVEVNVAAINEVVPVDKMKERCHAAIERMKADFAKNLSLRSTTGSMESLRVKFEGKDYELQELAQIVRKNPKTIVINFASFPQAIPNALKALQSSGLNLNPQQDGTTLYVPVPKVTKEHREALAKNAKALYIKCRDSVKDVQADFIKKVKKQSSVSEDVAFNVSKQINAICEEYQNEAKQIYDVKHNENRKKRYERVMSRLHSQSQSNVRLSSTVTRHDIPSSVRVGAKTTGSNVSSGIFNELPTYLDDYEPESSHQKLKRTYVVKPRKTITSMNLADCPPRVASNFSKARESSKKSSSFRVQESAPSVLESNEEKWSNTPLRECFSSRSHTHLKDLRDEIKAYKETEKLMRLRSSLYKKCGVVLDDVGNMVEDKAVQAQLEPAADHELLPVYSNEEYVLFYFVEQLGYERGARALGGVPRLWREAGSDANEAAPLTLRDSFRAAA</sequence>
<comment type="similarity">
    <text evidence="1">Belongs to the RRF family.</text>
</comment>
<reference evidence="7" key="1">
    <citation type="submission" date="2016-07" db="EMBL/GenBank/DDBJ databases">
        <authorList>
            <person name="Bretaudeau A."/>
        </authorList>
    </citation>
    <scope>NUCLEOTIDE SEQUENCE</scope>
    <source>
        <strain evidence="7">Rice</strain>
        <tissue evidence="7">Whole body</tissue>
    </source>
</reference>
<dbReference type="AlphaFoldDB" id="A0A2H1V5B3"/>
<feature type="domain" description="Ribosome recycling factor" evidence="6">
    <location>
        <begin position="90"/>
        <end position="248"/>
    </location>
</feature>
<dbReference type="GO" id="GO:0043023">
    <property type="term" value="F:ribosomal large subunit binding"/>
    <property type="evidence" value="ECO:0007669"/>
    <property type="project" value="TreeGrafter"/>
</dbReference>
<proteinExistence type="inferred from homology"/>
<evidence type="ECO:0000256" key="3">
    <source>
        <dbReference type="ARBA" id="ARBA00022917"/>
    </source>
</evidence>
<dbReference type="GO" id="GO:0005739">
    <property type="term" value="C:mitochondrion"/>
    <property type="evidence" value="ECO:0007669"/>
    <property type="project" value="TreeGrafter"/>
</dbReference>
<dbReference type="FunFam" id="3.30.1360.40:FF:000001">
    <property type="entry name" value="Ribosome-recycling factor"/>
    <property type="match status" value="1"/>
</dbReference>
<keyword evidence="3" id="KW-0648">Protein biosynthesis</keyword>
<evidence type="ECO:0000256" key="4">
    <source>
        <dbReference type="ARBA" id="ARBA00033107"/>
    </source>
</evidence>
<accession>A0A2H1V5B3</accession>